<proteinExistence type="predicted"/>
<reference evidence="1 2" key="1">
    <citation type="submission" date="2019-11" db="EMBL/GenBank/DDBJ databases">
        <title>Genome analysis of Rhizobacterium cereale a novel genus and species isolated from maize roots in North Spain.</title>
        <authorList>
            <person name="Menendez E."/>
            <person name="Flores-Felix J.D."/>
            <person name="Ramirez-Bahena M.-H."/>
            <person name="Igual J.M."/>
            <person name="Garcia-Fraile P."/>
            <person name="Peix A."/>
            <person name="Velazquez E."/>
        </authorList>
    </citation>
    <scope>NUCLEOTIDE SEQUENCE [LARGE SCALE GENOMIC DNA]</scope>
    <source>
        <strain evidence="1 2">RZME27</strain>
    </source>
</reference>
<keyword evidence="2" id="KW-1185">Reference proteome</keyword>
<dbReference type="Proteomes" id="UP000435138">
    <property type="component" value="Unassembled WGS sequence"/>
</dbReference>
<accession>A0A6A8A8Z8</accession>
<evidence type="ECO:0000313" key="1">
    <source>
        <dbReference type="EMBL" id="MQY46110.1"/>
    </source>
</evidence>
<comment type="caution">
    <text evidence="1">The sequence shown here is derived from an EMBL/GenBank/DDBJ whole genome shotgun (WGS) entry which is preliminary data.</text>
</comment>
<evidence type="ECO:0000313" key="2">
    <source>
        <dbReference type="Proteomes" id="UP000435138"/>
    </source>
</evidence>
<name>A0A6A8A8Z8_9HYPH</name>
<protein>
    <submittedName>
        <fullName evidence="1">Uncharacterized protein</fullName>
    </submittedName>
</protein>
<sequence>MDIDKDQRKRRATEIVAAARRYVRDCAVAGTILDIEQWGLRRWQRDRLEKQKAMIGAVSDEVRNGTAVVDVWRRFEVPGKLARQLVGARSYGDLYRRLLDFDIEPGFRPAEVARWAVEGLITPERLGEIFGLAPEDIDPFIRSWMAYDARIRLEQATVDLAWEGRFGGLGAITPEIELMEEATRLVNDVYKDDD</sequence>
<gene>
    <name evidence="1" type="ORF">GAO09_08580</name>
</gene>
<dbReference type="EMBL" id="WIXI01000039">
    <property type="protein sequence ID" value="MQY46110.1"/>
    <property type="molecule type" value="Genomic_DNA"/>
</dbReference>
<organism evidence="1 2">
    <name type="scientific">Endobacterium cereale</name>
    <dbReference type="NCBI Taxonomy" id="2663029"/>
    <lineage>
        <taxon>Bacteria</taxon>
        <taxon>Pseudomonadati</taxon>
        <taxon>Pseudomonadota</taxon>
        <taxon>Alphaproteobacteria</taxon>
        <taxon>Hyphomicrobiales</taxon>
        <taxon>Rhizobiaceae</taxon>
        <taxon>Endobacterium</taxon>
    </lineage>
</organism>
<dbReference type="AlphaFoldDB" id="A0A6A8A8Z8"/>